<proteinExistence type="predicted"/>
<dbReference type="SUPFAM" id="SSF52317">
    <property type="entry name" value="Class I glutamine amidotransferase-like"/>
    <property type="match status" value="1"/>
</dbReference>
<dbReference type="InterPro" id="IPR044992">
    <property type="entry name" value="ChyE-like"/>
</dbReference>
<dbReference type="Proteomes" id="UP000249555">
    <property type="component" value="Unassembled WGS sequence"/>
</dbReference>
<sequence length="296" mass="31944">MPHFLVAESETADEREARRRHAGKSSGETYAATLAQLRPDAEITIVAPADDDADQFGADDLRAFDAVFVTGSPLHVYDDTPEVRRQLRFMRSVFASGTPSFGSCAGLQLAVAAAGGIVRKMPERIEAGVARRITPTEAGRNHPLLAGRPDSWDAPAIHGDEVESLPENATLLASNAVTTIQAAEIRHDGGVFWGVQYHPELAPGEIAVALRRQASDLIEAGLADTTDDVEMRAAQLDALQDEPDRRSIHWSLGIDAQFAQESNRRIELSNFLNHLVEPNAGPRSDQDPASADLCPA</sequence>
<dbReference type="PROSITE" id="PS51273">
    <property type="entry name" value="GATASE_TYPE_1"/>
    <property type="match status" value="1"/>
</dbReference>
<evidence type="ECO:0000259" key="2">
    <source>
        <dbReference type="Pfam" id="PF00117"/>
    </source>
</evidence>
<evidence type="ECO:0000256" key="1">
    <source>
        <dbReference type="SAM" id="MobiDB-lite"/>
    </source>
</evidence>
<dbReference type="Pfam" id="PF00117">
    <property type="entry name" value="GATase"/>
    <property type="match status" value="1"/>
</dbReference>
<keyword evidence="3" id="KW-0315">Glutamine amidotransferase</keyword>
<feature type="region of interest" description="Disordered" evidence="1">
    <location>
        <begin position="1"/>
        <end position="28"/>
    </location>
</feature>
<evidence type="ECO:0000313" key="3">
    <source>
        <dbReference type="EMBL" id="PZO76986.1"/>
    </source>
</evidence>
<dbReference type="InterPro" id="IPR029062">
    <property type="entry name" value="Class_I_gatase-like"/>
</dbReference>
<dbReference type="CDD" id="cd01741">
    <property type="entry name" value="GATase1_1"/>
    <property type="match status" value="1"/>
</dbReference>
<organism evidence="3 4">
    <name type="scientific">Sphingomonas taxi</name>
    <dbReference type="NCBI Taxonomy" id="1549858"/>
    <lineage>
        <taxon>Bacteria</taxon>
        <taxon>Pseudomonadati</taxon>
        <taxon>Pseudomonadota</taxon>
        <taxon>Alphaproteobacteria</taxon>
        <taxon>Sphingomonadales</taxon>
        <taxon>Sphingomonadaceae</taxon>
        <taxon>Sphingomonas</taxon>
    </lineage>
</organism>
<evidence type="ECO:0000313" key="4">
    <source>
        <dbReference type="Proteomes" id="UP000249555"/>
    </source>
</evidence>
<protein>
    <submittedName>
        <fullName evidence="3">Glutamine amidotransferase</fullName>
    </submittedName>
</protein>
<gene>
    <name evidence="3" type="ORF">DI640_00855</name>
</gene>
<reference evidence="3 4" key="1">
    <citation type="submission" date="2017-08" db="EMBL/GenBank/DDBJ databases">
        <title>Infants hospitalized years apart are colonized by the same room-sourced microbial strains.</title>
        <authorList>
            <person name="Brooks B."/>
            <person name="Olm M.R."/>
            <person name="Firek B.A."/>
            <person name="Baker R."/>
            <person name="Thomas B.C."/>
            <person name="Morowitz M.J."/>
            <person name="Banfield J.F."/>
        </authorList>
    </citation>
    <scope>NUCLEOTIDE SEQUENCE [LARGE SCALE GENOMIC DNA]</scope>
    <source>
        <strain evidence="3">S2_018_000_R3_119</strain>
    </source>
</reference>
<dbReference type="PANTHER" id="PTHR42695">
    <property type="entry name" value="GLUTAMINE AMIDOTRANSFERASE YLR126C-RELATED"/>
    <property type="match status" value="1"/>
</dbReference>
<dbReference type="InterPro" id="IPR017926">
    <property type="entry name" value="GATASE"/>
</dbReference>
<accession>A0A2W4Z5K8</accession>
<comment type="caution">
    <text evidence="3">The sequence shown here is derived from an EMBL/GenBank/DDBJ whole genome shotgun (WGS) entry which is preliminary data.</text>
</comment>
<dbReference type="GO" id="GO:0005829">
    <property type="term" value="C:cytosol"/>
    <property type="evidence" value="ECO:0007669"/>
    <property type="project" value="TreeGrafter"/>
</dbReference>
<dbReference type="PANTHER" id="PTHR42695:SF5">
    <property type="entry name" value="GLUTAMINE AMIDOTRANSFERASE YLR126C-RELATED"/>
    <property type="match status" value="1"/>
</dbReference>
<dbReference type="GO" id="GO:0016740">
    <property type="term" value="F:transferase activity"/>
    <property type="evidence" value="ECO:0007669"/>
    <property type="project" value="UniProtKB-KW"/>
</dbReference>
<name>A0A2W4Z5K8_9SPHN</name>
<dbReference type="Gene3D" id="3.40.50.880">
    <property type="match status" value="1"/>
</dbReference>
<keyword evidence="3" id="KW-0808">Transferase</keyword>
<dbReference type="EMBL" id="QFMX01000001">
    <property type="protein sequence ID" value="PZO76986.1"/>
    <property type="molecule type" value="Genomic_DNA"/>
</dbReference>
<dbReference type="AlphaFoldDB" id="A0A2W4Z5K8"/>
<feature type="region of interest" description="Disordered" evidence="1">
    <location>
        <begin position="277"/>
        <end position="296"/>
    </location>
</feature>
<feature type="domain" description="Glutamine amidotransferase" evidence="2">
    <location>
        <begin position="41"/>
        <end position="205"/>
    </location>
</feature>